<organism evidence="6 7">
    <name type="scientific">Polyodon spathula</name>
    <name type="common">North American paddlefish</name>
    <name type="synonym">Squalus spathula</name>
    <dbReference type="NCBI Taxonomy" id="7913"/>
    <lineage>
        <taxon>Eukaryota</taxon>
        <taxon>Metazoa</taxon>
        <taxon>Chordata</taxon>
        <taxon>Craniata</taxon>
        <taxon>Vertebrata</taxon>
        <taxon>Euteleostomi</taxon>
        <taxon>Actinopterygii</taxon>
        <taxon>Chondrostei</taxon>
        <taxon>Acipenseriformes</taxon>
        <taxon>Polyodontidae</taxon>
        <taxon>Polyodon</taxon>
    </lineage>
</organism>
<dbReference type="InterPro" id="IPR039008">
    <property type="entry name" value="IF_rod_dom"/>
</dbReference>
<dbReference type="InterPro" id="IPR002957">
    <property type="entry name" value="Keratin_I"/>
</dbReference>
<comment type="caution">
    <text evidence="6">The sequence shown here is derived from an EMBL/GenBank/DDBJ whole genome shotgun (WGS) entry which is preliminary data.</text>
</comment>
<dbReference type="PROSITE" id="PS51842">
    <property type="entry name" value="IF_ROD_2"/>
    <property type="match status" value="1"/>
</dbReference>
<evidence type="ECO:0000313" key="6">
    <source>
        <dbReference type="EMBL" id="MBN3277752.1"/>
    </source>
</evidence>
<evidence type="ECO:0000256" key="3">
    <source>
        <dbReference type="RuleBase" id="RU000685"/>
    </source>
</evidence>
<keyword evidence="7" id="KW-1185">Reference proteome</keyword>
<dbReference type="Proteomes" id="UP001166093">
    <property type="component" value="Unassembled WGS sequence"/>
</dbReference>
<feature type="non-terminal residue" evidence="6">
    <location>
        <position position="94"/>
    </location>
</feature>
<keyword evidence="2 4" id="KW-0175">Coiled coil</keyword>
<dbReference type="Pfam" id="PF00038">
    <property type="entry name" value="Filament"/>
    <property type="match status" value="1"/>
</dbReference>
<proteinExistence type="inferred from homology"/>
<dbReference type="PANTHER" id="PTHR23239:SF366">
    <property type="entry name" value="KERATIN, TYPE I CYTOSKELETAL 47 KDA"/>
    <property type="match status" value="1"/>
</dbReference>
<evidence type="ECO:0000259" key="5">
    <source>
        <dbReference type="PROSITE" id="PS51842"/>
    </source>
</evidence>
<dbReference type="InterPro" id="IPR018039">
    <property type="entry name" value="IF_conserved"/>
</dbReference>
<evidence type="ECO:0000256" key="1">
    <source>
        <dbReference type="ARBA" id="ARBA00022754"/>
    </source>
</evidence>
<accession>A0ABS2XTT7</accession>
<comment type="similarity">
    <text evidence="3">Belongs to the intermediate filament family.</text>
</comment>
<reference evidence="6" key="1">
    <citation type="journal article" date="2021" name="Cell">
        <title>Tracing the genetic footprints of vertebrate landing in non-teleost ray-finned fishes.</title>
        <authorList>
            <person name="Bi X."/>
            <person name="Wang K."/>
            <person name="Yang L."/>
            <person name="Pan H."/>
            <person name="Jiang H."/>
            <person name="Wei Q."/>
            <person name="Fang M."/>
            <person name="Yu H."/>
            <person name="Zhu C."/>
            <person name="Cai Y."/>
            <person name="He Y."/>
            <person name="Gan X."/>
            <person name="Zeng H."/>
            <person name="Yu D."/>
            <person name="Zhu Y."/>
            <person name="Jiang H."/>
            <person name="Qiu Q."/>
            <person name="Yang H."/>
            <person name="Zhang Y.E."/>
            <person name="Wang W."/>
            <person name="Zhu M."/>
            <person name="He S."/>
            <person name="Zhang G."/>
        </authorList>
    </citation>
    <scope>NUCLEOTIDE SEQUENCE</scope>
    <source>
        <strain evidence="6">Pddl_001</strain>
    </source>
</reference>
<evidence type="ECO:0000256" key="4">
    <source>
        <dbReference type="SAM" id="Coils"/>
    </source>
</evidence>
<sequence>MDTEGRYQVQLQQISAMVGRLEQELMNVRESMTSQSQEYQNLLNIKMKLEMEIATYKKLLEGAEPGAIILGGGGAGVSSSQTVVVTKETKTVTT</sequence>
<keyword evidence="1 3" id="KW-0403">Intermediate filament</keyword>
<dbReference type="PROSITE" id="PS00226">
    <property type="entry name" value="IF_ROD_1"/>
    <property type="match status" value="1"/>
</dbReference>
<feature type="coiled-coil region" evidence="4">
    <location>
        <begin position="11"/>
        <end position="38"/>
    </location>
</feature>
<feature type="non-terminal residue" evidence="6">
    <location>
        <position position="1"/>
    </location>
</feature>
<dbReference type="Gene3D" id="1.20.5.170">
    <property type="match status" value="1"/>
</dbReference>
<dbReference type="PANTHER" id="PTHR23239">
    <property type="entry name" value="INTERMEDIATE FILAMENT"/>
    <property type="match status" value="1"/>
</dbReference>
<dbReference type="SUPFAM" id="SSF64593">
    <property type="entry name" value="Intermediate filament protein, coiled coil region"/>
    <property type="match status" value="1"/>
</dbReference>
<evidence type="ECO:0000256" key="2">
    <source>
        <dbReference type="ARBA" id="ARBA00023054"/>
    </source>
</evidence>
<name>A0ABS2XTT7_POLSP</name>
<feature type="domain" description="IF rod" evidence="5">
    <location>
        <begin position="1"/>
        <end position="67"/>
    </location>
</feature>
<gene>
    <name evidence="6" type="primary">Krt18_2</name>
    <name evidence="6" type="ORF">GTO93_0005729</name>
</gene>
<protein>
    <submittedName>
        <fullName evidence="6">K1C18 protein</fullName>
    </submittedName>
</protein>
<dbReference type="EMBL" id="JAAWVQ010073419">
    <property type="protein sequence ID" value="MBN3277752.1"/>
    <property type="molecule type" value="Genomic_DNA"/>
</dbReference>
<evidence type="ECO:0000313" key="7">
    <source>
        <dbReference type="Proteomes" id="UP001166093"/>
    </source>
</evidence>